<protein>
    <submittedName>
        <fullName evidence="1">Uncharacterized protein</fullName>
    </submittedName>
</protein>
<dbReference type="HOGENOM" id="CLU_2065157_0_0_1"/>
<dbReference type="AlphaFoldDB" id="A0A0E0AGM7"/>
<reference evidence="1" key="1">
    <citation type="submission" date="2015-04" db="UniProtKB">
        <authorList>
            <consortium name="EnsemblPlants"/>
        </authorList>
    </citation>
    <scope>IDENTIFICATION</scope>
</reference>
<dbReference type="Gramene" id="OGLUM07G05070.1">
    <property type="protein sequence ID" value="OGLUM07G05070.1"/>
    <property type="gene ID" value="OGLUM07G05070"/>
</dbReference>
<proteinExistence type="predicted"/>
<dbReference type="Proteomes" id="UP000026961">
    <property type="component" value="Chromosome 7"/>
</dbReference>
<evidence type="ECO:0000313" key="1">
    <source>
        <dbReference type="EnsemblPlants" id="OGLUM07G05070.1"/>
    </source>
</evidence>
<organism evidence="1">
    <name type="scientific">Oryza glumipatula</name>
    <dbReference type="NCBI Taxonomy" id="40148"/>
    <lineage>
        <taxon>Eukaryota</taxon>
        <taxon>Viridiplantae</taxon>
        <taxon>Streptophyta</taxon>
        <taxon>Embryophyta</taxon>
        <taxon>Tracheophyta</taxon>
        <taxon>Spermatophyta</taxon>
        <taxon>Magnoliopsida</taxon>
        <taxon>Liliopsida</taxon>
        <taxon>Poales</taxon>
        <taxon>Poaceae</taxon>
        <taxon>BOP clade</taxon>
        <taxon>Oryzoideae</taxon>
        <taxon>Oryzeae</taxon>
        <taxon>Oryzinae</taxon>
        <taxon>Oryza</taxon>
    </lineage>
</organism>
<dbReference type="EnsemblPlants" id="OGLUM07G05070.1">
    <property type="protein sequence ID" value="OGLUM07G05070.1"/>
    <property type="gene ID" value="OGLUM07G05070"/>
</dbReference>
<reference evidence="1" key="2">
    <citation type="submission" date="2018-05" db="EMBL/GenBank/DDBJ databases">
        <title>OgluRS3 (Oryza glumaepatula Reference Sequence Version 3).</title>
        <authorList>
            <person name="Zhang J."/>
            <person name="Kudrna D."/>
            <person name="Lee S."/>
            <person name="Talag J."/>
            <person name="Welchert J."/>
            <person name="Wing R.A."/>
        </authorList>
    </citation>
    <scope>NUCLEOTIDE SEQUENCE [LARGE SCALE GENOMIC DNA]</scope>
</reference>
<name>A0A0E0AGM7_9ORYZ</name>
<sequence length="119" mass="13597">MDVAKDVFPPLVDAKAVPSRISDDVRIWQEGQERQRVTLSKVWKKFRDIVWDGNSEMNMSVNFWQVRPAEKVDISPSTPPKRLKNCEIDTAATSVSVDNADEQVPTTRQRLEALFPDNI</sequence>
<evidence type="ECO:0000313" key="2">
    <source>
        <dbReference type="Proteomes" id="UP000026961"/>
    </source>
</evidence>
<accession>A0A0E0AGM7</accession>
<keyword evidence="2" id="KW-1185">Reference proteome</keyword>